<name>A0A7J8Q4R1_GOSRA</name>
<proteinExistence type="predicted"/>
<dbReference type="EMBL" id="JABEZZ010000009">
    <property type="protein sequence ID" value="MBA0596142.1"/>
    <property type="molecule type" value="Genomic_DNA"/>
</dbReference>
<sequence>MMRIYYSSRQLETLPELEMSEEMVNTTTASLCVKINNVLLMAQDMTLGNDSWLFFK</sequence>
<organism evidence="1 2">
    <name type="scientific">Gossypium raimondii</name>
    <name type="common">Peruvian cotton</name>
    <name type="synonym">Gossypium klotzschianum subsp. raimondii</name>
    <dbReference type="NCBI Taxonomy" id="29730"/>
    <lineage>
        <taxon>Eukaryota</taxon>
        <taxon>Viridiplantae</taxon>
        <taxon>Streptophyta</taxon>
        <taxon>Embryophyta</taxon>
        <taxon>Tracheophyta</taxon>
        <taxon>Spermatophyta</taxon>
        <taxon>Magnoliopsida</taxon>
        <taxon>eudicotyledons</taxon>
        <taxon>Gunneridae</taxon>
        <taxon>Pentapetalae</taxon>
        <taxon>rosids</taxon>
        <taxon>malvids</taxon>
        <taxon>Malvales</taxon>
        <taxon>Malvaceae</taxon>
        <taxon>Malvoideae</taxon>
        <taxon>Gossypium</taxon>
    </lineage>
</organism>
<reference evidence="1 2" key="1">
    <citation type="journal article" date="2019" name="Genome Biol. Evol.">
        <title>Insights into the evolution of the New World diploid cottons (Gossypium, subgenus Houzingenia) based on genome sequencing.</title>
        <authorList>
            <person name="Grover C.E."/>
            <person name="Arick M.A. 2nd"/>
            <person name="Thrash A."/>
            <person name="Conover J.L."/>
            <person name="Sanders W.S."/>
            <person name="Peterson D.G."/>
            <person name="Frelichowski J.E."/>
            <person name="Scheffler J.A."/>
            <person name="Scheffler B.E."/>
            <person name="Wendel J.F."/>
        </authorList>
    </citation>
    <scope>NUCLEOTIDE SEQUENCE [LARGE SCALE GENOMIC DNA]</scope>
    <source>
        <strain evidence="1">8</strain>
        <tissue evidence="1">Leaf</tissue>
    </source>
</reference>
<gene>
    <name evidence="1" type="ORF">Gorai_012973</name>
</gene>
<feature type="non-terminal residue" evidence="1">
    <location>
        <position position="56"/>
    </location>
</feature>
<evidence type="ECO:0000313" key="2">
    <source>
        <dbReference type="Proteomes" id="UP000593578"/>
    </source>
</evidence>
<dbReference type="AlphaFoldDB" id="A0A7J8Q4R1"/>
<protein>
    <submittedName>
        <fullName evidence="1">Uncharacterized protein</fullName>
    </submittedName>
</protein>
<accession>A0A7J8Q4R1</accession>
<evidence type="ECO:0000313" key="1">
    <source>
        <dbReference type="EMBL" id="MBA0596142.1"/>
    </source>
</evidence>
<dbReference type="Proteomes" id="UP000593578">
    <property type="component" value="Unassembled WGS sequence"/>
</dbReference>
<comment type="caution">
    <text evidence="1">The sequence shown here is derived from an EMBL/GenBank/DDBJ whole genome shotgun (WGS) entry which is preliminary data.</text>
</comment>